<dbReference type="RefSeq" id="WP_165870322.1">
    <property type="nucleotide sequence ID" value="NZ_SMGO01000002.1"/>
</dbReference>
<dbReference type="EMBL" id="SMGO01000002">
    <property type="protein sequence ID" value="TCK83642.1"/>
    <property type="molecule type" value="Genomic_DNA"/>
</dbReference>
<proteinExistence type="inferred from homology"/>
<name>A0A4R1LXJ1_9SPHI</name>
<sequence>MTENPIVEQALGKLQIYVKPKEKVQATSIINSLRSRQLYKELVKYAKEDQLMNASVYQTHHGYSMHGKINTMHVELGNQDLAVCIELIDQRQKLEAFCQKHAELLRGKMIVFKLVEFWEIKS</sequence>
<dbReference type="Gene3D" id="3.30.70.120">
    <property type="match status" value="1"/>
</dbReference>
<dbReference type="InterPro" id="IPR011322">
    <property type="entry name" value="N-reg_PII-like_a/b"/>
</dbReference>
<reference evidence="2 3" key="1">
    <citation type="submission" date="2019-03" db="EMBL/GenBank/DDBJ databases">
        <title>Genomic Encyclopedia of Archaeal and Bacterial Type Strains, Phase II (KMG-II): from individual species to whole genera.</title>
        <authorList>
            <person name="Goeker M."/>
        </authorList>
    </citation>
    <scope>NUCLEOTIDE SEQUENCE [LARGE SCALE GENOMIC DNA]</scope>
    <source>
        <strain evidence="2 3">DSM 22554</strain>
    </source>
</reference>
<dbReference type="InterPro" id="IPR015867">
    <property type="entry name" value="N-reg_PII/ATP_PRibTrfase_C"/>
</dbReference>
<accession>A0A4R1LXJ1</accession>
<gene>
    <name evidence="2" type="ORF">C8N28_2247</name>
</gene>
<dbReference type="Proteomes" id="UP000294616">
    <property type="component" value="Unassembled WGS sequence"/>
</dbReference>
<evidence type="ECO:0000313" key="3">
    <source>
        <dbReference type="Proteomes" id="UP000294616"/>
    </source>
</evidence>
<dbReference type="Pfam" id="PF02641">
    <property type="entry name" value="DUF190"/>
    <property type="match status" value="1"/>
</dbReference>
<evidence type="ECO:0000313" key="2">
    <source>
        <dbReference type="EMBL" id="TCK83642.1"/>
    </source>
</evidence>
<protein>
    <submittedName>
        <fullName evidence="2">PII-like signaling protein</fullName>
    </submittedName>
</protein>
<evidence type="ECO:0000256" key="1">
    <source>
        <dbReference type="ARBA" id="ARBA00010554"/>
    </source>
</evidence>
<comment type="similarity">
    <text evidence="1">Belongs to the UPF0166 family.</text>
</comment>
<dbReference type="SUPFAM" id="SSF54913">
    <property type="entry name" value="GlnB-like"/>
    <property type="match status" value="1"/>
</dbReference>
<dbReference type="InterPro" id="IPR003793">
    <property type="entry name" value="UPF0166"/>
</dbReference>
<comment type="caution">
    <text evidence="2">The sequence shown here is derived from an EMBL/GenBank/DDBJ whole genome shotgun (WGS) entry which is preliminary data.</text>
</comment>
<keyword evidence="3" id="KW-1185">Reference proteome</keyword>
<dbReference type="AlphaFoldDB" id="A0A4R1LXJ1"/>
<organism evidence="2 3">
    <name type="scientific">Albibacterium bauzanense</name>
    <dbReference type="NCBI Taxonomy" id="653929"/>
    <lineage>
        <taxon>Bacteria</taxon>
        <taxon>Pseudomonadati</taxon>
        <taxon>Bacteroidota</taxon>
        <taxon>Sphingobacteriia</taxon>
        <taxon>Sphingobacteriales</taxon>
        <taxon>Sphingobacteriaceae</taxon>
        <taxon>Albibacterium</taxon>
    </lineage>
</organism>